<dbReference type="Pfam" id="PF12796">
    <property type="entry name" value="Ank_2"/>
    <property type="match status" value="2"/>
</dbReference>
<keyword evidence="3" id="KW-0067">ATP-binding</keyword>
<dbReference type="CDD" id="cd00180">
    <property type="entry name" value="PKc"/>
    <property type="match status" value="1"/>
</dbReference>
<feature type="domain" description="Protein kinase" evidence="6">
    <location>
        <begin position="363"/>
        <end position="676"/>
    </location>
</feature>
<evidence type="ECO:0000259" key="7">
    <source>
        <dbReference type="PROSITE" id="PS51392"/>
    </source>
</evidence>
<dbReference type="GO" id="GO:0004672">
    <property type="term" value="F:protein kinase activity"/>
    <property type="evidence" value="ECO:0007669"/>
    <property type="project" value="InterPro"/>
</dbReference>
<dbReference type="SUPFAM" id="SSF56112">
    <property type="entry name" value="Protein kinase-like (PK-like)"/>
    <property type="match status" value="1"/>
</dbReference>
<dbReference type="EMBL" id="JANPWB010000007">
    <property type="protein sequence ID" value="KAJ1172027.1"/>
    <property type="molecule type" value="Genomic_DNA"/>
</dbReference>
<evidence type="ECO:0000313" key="8">
    <source>
        <dbReference type="EMBL" id="KAJ1172027.1"/>
    </source>
</evidence>
<reference evidence="8" key="1">
    <citation type="journal article" date="2022" name="bioRxiv">
        <title>Sequencing and chromosome-scale assembly of the giantPleurodeles waltlgenome.</title>
        <authorList>
            <person name="Brown T."/>
            <person name="Elewa A."/>
            <person name="Iarovenko S."/>
            <person name="Subramanian E."/>
            <person name="Araus A.J."/>
            <person name="Petzold A."/>
            <person name="Susuki M."/>
            <person name="Suzuki K.-i.T."/>
            <person name="Hayashi T."/>
            <person name="Toyoda A."/>
            <person name="Oliveira C."/>
            <person name="Osipova E."/>
            <person name="Leigh N.D."/>
            <person name="Simon A."/>
            <person name="Yun M.H."/>
        </authorList>
    </citation>
    <scope>NUCLEOTIDE SEQUENCE</scope>
    <source>
        <strain evidence="8">20211129_DDA</strain>
        <tissue evidence="8">Liver</tissue>
    </source>
</reference>
<keyword evidence="4 5" id="KW-0040">ANK repeat</keyword>
<dbReference type="Pfam" id="PF00023">
    <property type="entry name" value="Ank"/>
    <property type="match status" value="1"/>
</dbReference>
<protein>
    <submittedName>
        <fullName evidence="8">Uncharacterized protein</fullName>
    </submittedName>
</protein>
<dbReference type="Gene3D" id="1.20.1440.180">
    <property type="entry name" value="KEN domain"/>
    <property type="match status" value="1"/>
</dbReference>
<dbReference type="Pfam" id="PF06479">
    <property type="entry name" value="Ribonuc_2-5A"/>
    <property type="match status" value="1"/>
</dbReference>
<evidence type="ECO:0000256" key="4">
    <source>
        <dbReference type="ARBA" id="ARBA00023043"/>
    </source>
</evidence>
<dbReference type="SMART" id="SM00248">
    <property type="entry name" value="ANK"/>
    <property type="match status" value="8"/>
</dbReference>
<dbReference type="Gene3D" id="1.25.40.20">
    <property type="entry name" value="Ankyrin repeat-containing domain"/>
    <property type="match status" value="1"/>
</dbReference>
<organism evidence="8 9">
    <name type="scientific">Pleurodeles waltl</name>
    <name type="common">Iberian ribbed newt</name>
    <dbReference type="NCBI Taxonomy" id="8319"/>
    <lineage>
        <taxon>Eukaryota</taxon>
        <taxon>Metazoa</taxon>
        <taxon>Chordata</taxon>
        <taxon>Craniata</taxon>
        <taxon>Vertebrata</taxon>
        <taxon>Euteleostomi</taxon>
        <taxon>Amphibia</taxon>
        <taxon>Batrachia</taxon>
        <taxon>Caudata</taxon>
        <taxon>Salamandroidea</taxon>
        <taxon>Salamandridae</taxon>
        <taxon>Pleurodelinae</taxon>
        <taxon>Pleurodeles</taxon>
    </lineage>
</organism>
<dbReference type="InterPro" id="IPR038357">
    <property type="entry name" value="KEN_sf"/>
</dbReference>
<dbReference type="InterPro" id="IPR036770">
    <property type="entry name" value="Ankyrin_rpt-contain_sf"/>
</dbReference>
<dbReference type="PROSITE" id="PS50088">
    <property type="entry name" value="ANK_REPEAT"/>
    <property type="match status" value="6"/>
</dbReference>
<dbReference type="GO" id="GO:0005524">
    <property type="term" value="F:ATP binding"/>
    <property type="evidence" value="ECO:0007669"/>
    <property type="project" value="UniProtKB-KW"/>
</dbReference>
<dbReference type="PROSITE" id="PS50297">
    <property type="entry name" value="ANK_REP_REGION"/>
    <property type="match status" value="6"/>
</dbReference>
<evidence type="ECO:0000256" key="5">
    <source>
        <dbReference type="PROSITE-ProRule" id="PRU00023"/>
    </source>
</evidence>
<keyword evidence="9" id="KW-1185">Reference proteome</keyword>
<dbReference type="PANTHER" id="PTHR24141:SF1">
    <property type="entry name" value="2-5A-DEPENDENT RIBONUCLEASE"/>
    <property type="match status" value="1"/>
</dbReference>
<evidence type="ECO:0000256" key="2">
    <source>
        <dbReference type="ARBA" id="ARBA00022741"/>
    </source>
</evidence>
<feature type="repeat" description="ANK" evidence="5">
    <location>
        <begin position="170"/>
        <end position="202"/>
    </location>
</feature>
<dbReference type="InterPro" id="IPR000719">
    <property type="entry name" value="Prot_kinase_dom"/>
</dbReference>
<dbReference type="PANTHER" id="PTHR24141">
    <property type="entry name" value="2-5A-DEPENDENT RIBONUCLEASE"/>
    <property type="match status" value="1"/>
</dbReference>
<keyword evidence="2" id="KW-0547">Nucleotide-binding</keyword>
<accession>A0AAV7T647</accession>
<dbReference type="Proteomes" id="UP001066276">
    <property type="component" value="Chromosome 4_1"/>
</dbReference>
<dbReference type="InterPro" id="IPR002110">
    <property type="entry name" value="Ankyrin_rpt"/>
</dbReference>
<dbReference type="Pfam" id="PF00069">
    <property type="entry name" value="Pkinase"/>
    <property type="match status" value="1"/>
</dbReference>
<dbReference type="PRINTS" id="PR01415">
    <property type="entry name" value="ANKYRIN"/>
</dbReference>
<dbReference type="Gene3D" id="1.10.510.10">
    <property type="entry name" value="Transferase(Phosphotransferase) domain 1"/>
    <property type="match status" value="1"/>
</dbReference>
<dbReference type="InterPro" id="IPR011009">
    <property type="entry name" value="Kinase-like_dom_sf"/>
</dbReference>
<gene>
    <name evidence="8" type="ORF">NDU88_003882</name>
</gene>
<dbReference type="PROSITE" id="PS50011">
    <property type="entry name" value="PROTEIN_KINASE_DOM"/>
    <property type="match status" value="1"/>
</dbReference>
<feature type="repeat" description="ANK" evidence="5">
    <location>
        <begin position="127"/>
        <end position="159"/>
    </location>
</feature>
<dbReference type="GO" id="GO:0006397">
    <property type="term" value="P:mRNA processing"/>
    <property type="evidence" value="ECO:0007669"/>
    <property type="project" value="InterPro"/>
</dbReference>
<feature type="repeat" description="ANK" evidence="5">
    <location>
        <begin position="203"/>
        <end position="235"/>
    </location>
</feature>
<feature type="domain" description="KEN" evidence="7">
    <location>
        <begin position="577"/>
        <end position="706"/>
    </location>
</feature>
<evidence type="ECO:0000259" key="6">
    <source>
        <dbReference type="PROSITE" id="PS50011"/>
    </source>
</evidence>
<dbReference type="GO" id="GO:0004540">
    <property type="term" value="F:RNA nuclease activity"/>
    <property type="evidence" value="ECO:0007669"/>
    <property type="project" value="InterPro"/>
</dbReference>
<evidence type="ECO:0000313" key="9">
    <source>
        <dbReference type="Proteomes" id="UP001066276"/>
    </source>
</evidence>
<evidence type="ECO:0000256" key="3">
    <source>
        <dbReference type="ARBA" id="ARBA00022840"/>
    </source>
</evidence>
<dbReference type="SMART" id="SM00220">
    <property type="entry name" value="S_TKc"/>
    <property type="match status" value="1"/>
</dbReference>
<evidence type="ECO:0000256" key="1">
    <source>
        <dbReference type="ARBA" id="ARBA00022737"/>
    </source>
</evidence>
<keyword evidence="1" id="KW-0677">Repeat</keyword>
<sequence>MHSAASSIESQTGSELQANTTLYPMGLSKCSLLWKAVVEGKIDDVCLLLERGADINAKFKYGWTPLLQAVQLGWDEIVHLLLERGADPLVKKDNGATPFIIAGMLGSEEYLKLFLSRGANINEQDDYGFTALMETALYGHEQATKFLLGAGADVNVVRSATDEGKSRSTGGQTALMDAAKKGHGSIVRMLLAGGANVNHLDLHGRSALLHALNSSAPTVIDFLLDAGAEINMRDREGKTALFLAVEKRRAGLVEALLSKYGGQADVQDNTGRSALQVGIKHNDYEIVKLLLENGANPKNKHLIREALTKYNPLLVKLLLKYGAPVDPYDMSSNWTALSKCWGENLKELSDMNRPLKGKLEIFIKDKYKIKSTSGVGVYLGIYDGHEVAVKITLKEGGNERFLQEQRCLNYFQGRSHTMKLLGAEEDDSRHYLCLMLCENSIEGQKNMSPLKVRNILRDVIQALEDLHQSNFAHQDVCPANILIDYRGKCYLADFDKSLRFGDSADNVKRELIKSDMQGLANVIQYMTGVVGQDMNGLPLDEVDSSLEAEDLIRKLLNPDEEHQSLRDFFKHPFFWSRESKFDFLQNVGNEPDIKKSENCTLIKRLNRPDAIEGKTFNGWTKKMNETILNDMARNPKFPYKDTVESLLKFIRNMGAHFEEKKTNIQEIIKDPGEYFLNLFPDLTLYIYENIRVLEEKKRLLDPYGISLQT</sequence>
<proteinExistence type="predicted"/>
<dbReference type="InterPro" id="IPR010513">
    <property type="entry name" value="KEN_dom"/>
</dbReference>
<dbReference type="AlphaFoldDB" id="A0AAV7T647"/>
<feature type="repeat" description="ANK" evidence="5">
    <location>
        <begin position="94"/>
        <end position="126"/>
    </location>
</feature>
<dbReference type="SUPFAM" id="SSF48403">
    <property type="entry name" value="Ankyrin repeat"/>
    <property type="match status" value="1"/>
</dbReference>
<dbReference type="PROSITE" id="PS51392">
    <property type="entry name" value="KEN"/>
    <property type="match status" value="1"/>
</dbReference>
<feature type="repeat" description="ANK" evidence="5">
    <location>
        <begin position="61"/>
        <end position="93"/>
    </location>
</feature>
<name>A0AAV7T647_PLEWA</name>
<feature type="repeat" description="ANK" evidence="5">
    <location>
        <begin position="270"/>
        <end position="302"/>
    </location>
</feature>
<comment type="caution">
    <text evidence="8">The sequence shown here is derived from an EMBL/GenBank/DDBJ whole genome shotgun (WGS) entry which is preliminary data.</text>
</comment>
<dbReference type="GO" id="GO:0003723">
    <property type="term" value="F:RNA binding"/>
    <property type="evidence" value="ECO:0007669"/>
    <property type="project" value="TreeGrafter"/>
</dbReference>